<dbReference type="CDD" id="cd05656">
    <property type="entry name" value="M42_Frv"/>
    <property type="match status" value="1"/>
</dbReference>
<dbReference type="GO" id="GO:0046872">
    <property type="term" value="F:metal ion binding"/>
    <property type="evidence" value="ECO:0007669"/>
    <property type="project" value="UniProtKB-KW"/>
</dbReference>
<dbReference type="PANTHER" id="PTHR32481">
    <property type="entry name" value="AMINOPEPTIDASE"/>
    <property type="match status" value="1"/>
</dbReference>
<dbReference type="EMBL" id="UINC01020400">
    <property type="protein sequence ID" value="SVA85693.1"/>
    <property type="molecule type" value="Genomic_DNA"/>
</dbReference>
<reference evidence="6" key="1">
    <citation type="submission" date="2018-05" db="EMBL/GenBank/DDBJ databases">
        <authorList>
            <person name="Lanie J.A."/>
            <person name="Ng W.-L."/>
            <person name="Kazmierczak K.M."/>
            <person name="Andrzejewski T.M."/>
            <person name="Davidsen T.M."/>
            <person name="Wayne K.J."/>
            <person name="Tettelin H."/>
            <person name="Glass J.I."/>
            <person name="Rusch D."/>
            <person name="Podicherti R."/>
            <person name="Tsui H.-C.T."/>
            <person name="Winkler M.E."/>
        </authorList>
    </citation>
    <scope>NUCLEOTIDE SEQUENCE</scope>
</reference>
<organism evidence="6">
    <name type="scientific">marine metagenome</name>
    <dbReference type="NCBI Taxonomy" id="408172"/>
    <lineage>
        <taxon>unclassified sequences</taxon>
        <taxon>metagenomes</taxon>
        <taxon>ecological metagenomes</taxon>
    </lineage>
</organism>
<dbReference type="InterPro" id="IPR051464">
    <property type="entry name" value="Peptidase_M42_aminopept"/>
</dbReference>
<evidence type="ECO:0008006" key="7">
    <source>
        <dbReference type="Google" id="ProtNLM"/>
    </source>
</evidence>
<dbReference type="Gene3D" id="2.40.30.40">
    <property type="entry name" value="Peptidase M42, domain 2"/>
    <property type="match status" value="1"/>
</dbReference>
<evidence type="ECO:0000256" key="3">
    <source>
        <dbReference type="ARBA" id="ARBA00022670"/>
    </source>
</evidence>
<dbReference type="GO" id="GO:0006508">
    <property type="term" value="P:proteolysis"/>
    <property type="evidence" value="ECO:0007669"/>
    <property type="project" value="UniProtKB-KW"/>
</dbReference>
<proteinExistence type="inferred from homology"/>
<dbReference type="Gene3D" id="3.40.630.10">
    <property type="entry name" value="Zn peptidases"/>
    <property type="match status" value="1"/>
</dbReference>
<name>A0A381ZAA1_9ZZZZ</name>
<accession>A0A381ZAA1</accession>
<evidence type="ECO:0000313" key="6">
    <source>
        <dbReference type="EMBL" id="SVA85693.1"/>
    </source>
</evidence>
<evidence type="ECO:0000256" key="1">
    <source>
        <dbReference type="ARBA" id="ARBA00006272"/>
    </source>
</evidence>
<sequence length="360" mass="39061">MTDLLNLLKDLSEAPGPTGFEGPVRSIMRMSLEPLSDKIETDGIGSLICRRTGISTSPRIMMSAHMDEVGLMVRYVTSDGFVKFQTLGGWLDQALIGQRWQIQTTGGPVSGITGIKTPHVMSGDERTKVFKKESIFLDIGAADKKDAEQRLGVRPGDPIAPASTFERLNGGDLLLGKAWDDRAGLAVMTGVMERLKGMDLPCELFAVSTVQEEVGLRGAHTSSNLVKPDLGINLESGVAGDYPGITEYEAQEKLGAGPAVFLHDSSMLPNLKLRDLVSKTANENNIPLQYNVLSGYGEDGAEMQKSEGGTPVVNITVPTRYLHSHNSLIDYRDVENAIDLVSRLVQKLDQETVSEISKFD</sequence>
<dbReference type="PIRSF" id="PIRSF001123">
    <property type="entry name" value="PepA_GA"/>
    <property type="match status" value="1"/>
</dbReference>
<keyword evidence="3" id="KW-0645">Protease</keyword>
<dbReference type="SUPFAM" id="SSF101821">
    <property type="entry name" value="Aminopeptidase/glucanase lid domain"/>
    <property type="match status" value="1"/>
</dbReference>
<dbReference type="SUPFAM" id="SSF53187">
    <property type="entry name" value="Zn-dependent exopeptidases"/>
    <property type="match status" value="1"/>
</dbReference>
<keyword evidence="2" id="KW-0031">Aminopeptidase</keyword>
<evidence type="ECO:0000256" key="4">
    <source>
        <dbReference type="ARBA" id="ARBA00022723"/>
    </source>
</evidence>
<gene>
    <name evidence="6" type="ORF">METZ01_LOCUS138547</name>
</gene>
<keyword evidence="4" id="KW-0479">Metal-binding</keyword>
<dbReference type="AlphaFoldDB" id="A0A381ZAA1"/>
<comment type="similarity">
    <text evidence="1">Belongs to the peptidase M42 family.</text>
</comment>
<dbReference type="GO" id="GO:0004177">
    <property type="term" value="F:aminopeptidase activity"/>
    <property type="evidence" value="ECO:0007669"/>
    <property type="project" value="UniProtKB-KW"/>
</dbReference>
<evidence type="ECO:0000256" key="2">
    <source>
        <dbReference type="ARBA" id="ARBA00022438"/>
    </source>
</evidence>
<dbReference type="InterPro" id="IPR008007">
    <property type="entry name" value="Peptidase_M42"/>
</dbReference>
<dbReference type="Pfam" id="PF05343">
    <property type="entry name" value="Peptidase_M42"/>
    <property type="match status" value="1"/>
</dbReference>
<dbReference type="PANTHER" id="PTHR32481:SF0">
    <property type="entry name" value="AMINOPEPTIDASE YPDE-RELATED"/>
    <property type="match status" value="1"/>
</dbReference>
<dbReference type="InterPro" id="IPR023367">
    <property type="entry name" value="Peptidase_M42_dom2"/>
</dbReference>
<keyword evidence="5" id="KW-0378">Hydrolase</keyword>
<evidence type="ECO:0000256" key="5">
    <source>
        <dbReference type="ARBA" id="ARBA00022801"/>
    </source>
</evidence>
<protein>
    <recommendedName>
        <fullName evidence="7">Peptidase M28 domain-containing protein</fullName>
    </recommendedName>
</protein>